<keyword evidence="5" id="KW-1185">Reference proteome</keyword>
<evidence type="ECO:0000313" key="5">
    <source>
        <dbReference type="Proteomes" id="UP001369082"/>
    </source>
</evidence>
<evidence type="ECO:0000259" key="3">
    <source>
        <dbReference type="Pfam" id="PF03061"/>
    </source>
</evidence>
<reference evidence="4 5" key="1">
    <citation type="submission" date="2024-02" db="EMBL/GenBank/DDBJ databases">
        <title>Bacteria isolated from the canopy kelp, Nereocystis luetkeana.</title>
        <authorList>
            <person name="Pfister C.A."/>
            <person name="Younker I.T."/>
            <person name="Light S.H."/>
        </authorList>
    </citation>
    <scope>NUCLEOTIDE SEQUENCE [LARGE SCALE GENOMIC DNA]</scope>
    <source>
        <strain evidence="4 5">TI.1.05</strain>
    </source>
</reference>
<dbReference type="Pfam" id="PF03061">
    <property type="entry name" value="4HBT"/>
    <property type="match status" value="1"/>
</dbReference>
<dbReference type="PANTHER" id="PTHR43240">
    <property type="entry name" value="1,4-DIHYDROXY-2-NAPHTHOYL-COA THIOESTERASE 1"/>
    <property type="match status" value="1"/>
</dbReference>
<organism evidence="4 5">
    <name type="scientific">Psychromonas aquatilis</name>
    <dbReference type="NCBI Taxonomy" id="2005072"/>
    <lineage>
        <taxon>Bacteria</taxon>
        <taxon>Pseudomonadati</taxon>
        <taxon>Pseudomonadota</taxon>
        <taxon>Gammaproteobacteria</taxon>
        <taxon>Alteromonadales</taxon>
        <taxon>Psychromonadaceae</taxon>
        <taxon>Psychromonas</taxon>
    </lineage>
</organism>
<feature type="domain" description="Thioesterase" evidence="3">
    <location>
        <begin position="55"/>
        <end position="132"/>
    </location>
</feature>
<evidence type="ECO:0000313" key="4">
    <source>
        <dbReference type="EMBL" id="MEL0629209.1"/>
    </source>
</evidence>
<dbReference type="InterPro" id="IPR006683">
    <property type="entry name" value="Thioestr_dom"/>
</dbReference>
<proteinExistence type="inferred from homology"/>
<dbReference type="Proteomes" id="UP001369082">
    <property type="component" value="Unassembled WGS sequence"/>
</dbReference>
<dbReference type="InterPro" id="IPR003736">
    <property type="entry name" value="PAAI_dom"/>
</dbReference>
<keyword evidence="2" id="KW-0378">Hydrolase</keyword>
<dbReference type="EMBL" id="JBAKAZ010000017">
    <property type="protein sequence ID" value="MEL0629209.1"/>
    <property type="molecule type" value="Genomic_DNA"/>
</dbReference>
<comment type="similarity">
    <text evidence="1">Belongs to the thioesterase PaaI family.</text>
</comment>
<sequence length="146" mass="15903">MKKTANTWKKNTDLSRLNALSENTIIALLGIEYTAIGIDFLQATMPVDNRTHQPHGLLHGGASVVLAETIGSVAANLMVEDDKVCVGLEVNANHIRPIKKGHVTGTATAVHIGYSTQIWQIEICNERQQLVCTSRLTVAVIDKPKH</sequence>
<evidence type="ECO:0000256" key="1">
    <source>
        <dbReference type="ARBA" id="ARBA00008324"/>
    </source>
</evidence>
<accession>A0ABU9GPF9</accession>
<dbReference type="InterPro" id="IPR029069">
    <property type="entry name" value="HotDog_dom_sf"/>
</dbReference>
<dbReference type="RefSeq" id="WP_341597222.1">
    <property type="nucleotide sequence ID" value="NZ_JBAKAZ010000017.1"/>
</dbReference>
<name>A0ABU9GPF9_9GAMM</name>
<protein>
    <submittedName>
        <fullName evidence="4">Hotdog fold thioesterase</fullName>
    </submittedName>
</protein>
<comment type="caution">
    <text evidence="4">The sequence shown here is derived from an EMBL/GenBank/DDBJ whole genome shotgun (WGS) entry which is preliminary data.</text>
</comment>
<dbReference type="PANTHER" id="PTHR43240:SF5">
    <property type="entry name" value="1,4-DIHYDROXY-2-NAPHTHOYL-COA THIOESTERASE 1"/>
    <property type="match status" value="1"/>
</dbReference>
<evidence type="ECO:0000256" key="2">
    <source>
        <dbReference type="ARBA" id="ARBA00022801"/>
    </source>
</evidence>
<dbReference type="CDD" id="cd03443">
    <property type="entry name" value="PaaI_thioesterase"/>
    <property type="match status" value="1"/>
</dbReference>
<dbReference type="Gene3D" id="3.10.129.10">
    <property type="entry name" value="Hotdog Thioesterase"/>
    <property type="match status" value="1"/>
</dbReference>
<dbReference type="NCBIfam" id="TIGR00369">
    <property type="entry name" value="unchar_dom_1"/>
    <property type="match status" value="1"/>
</dbReference>
<dbReference type="SUPFAM" id="SSF54637">
    <property type="entry name" value="Thioesterase/thiol ester dehydrase-isomerase"/>
    <property type="match status" value="1"/>
</dbReference>
<gene>
    <name evidence="4" type="ORF">V6256_06270</name>
</gene>